<sequence>MRFSTITVVLQAAALAQAAALSTTPSGQSIELIKDPIAPVSDTTTADLVERKEVTEAHAIATFAEQSSSADKDLVLRDLQKRTLNIKLGADTGNRYRATINGIAIIVHFFFDLAIEKTVFYWTIDGTNPAPGDLRLGFRDMTSGAGVPDARDDNNSNNNDKDEDNKDEDVKDEDDKDEDDEDEDNESEDNEDEDDEDEDIEDENNKEDDEDRSKDNIAKPTCPSPVSLENSSSPYLSFSAKSSLY</sequence>
<feature type="chain" id="PRO_5034346503" evidence="2">
    <location>
        <begin position="19"/>
        <end position="245"/>
    </location>
</feature>
<evidence type="ECO:0000256" key="2">
    <source>
        <dbReference type="SAM" id="SignalP"/>
    </source>
</evidence>
<feature type="compositionally biased region" description="Basic and acidic residues" evidence="1">
    <location>
        <begin position="149"/>
        <end position="164"/>
    </location>
</feature>
<comment type="caution">
    <text evidence="3">The sequence shown here is derived from an EMBL/GenBank/DDBJ whole genome shotgun (WGS) entry which is preliminary data.</text>
</comment>
<dbReference type="EMBL" id="WOWK01000046">
    <property type="protein sequence ID" value="KAF0324113.1"/>
    <property type="molecule type" value="Genomic_DNA"/>
</dbReference>
<keyword evidence="2" id="KW-0732">Signal</keyword>
<evidence type="ECO:0000256" key="1">
    <source>
        <dbReference type="SAM" id="MobiDB-lite"/>
    </source>
</evidence>
<gene>
    <name evidence="3" type="ORF">GQ607_008543</name>
</gene>
<proteinExistence type="predicted"/>
<organism evidence="3 4">
    <name type="scientific">Colletotrichum asianum</name>
    <dbReference type="NCBI Taxonomy" id="702518"/>
    <lineage>
        <taxon>Eukaryota</taxon>
        <taxon>Fungi</taxon>
        <taxon>Dikarya</taxon>
        <taxon>Ascomycota</taxon>
        <taxon>Pezizomycotina</taxon>
        <taxon>Sordariomycetes</taxon>
        <taxon>Hypocreomycetidae</taxon>
        <taxon>Glomerellales</taxon>
        <taxon>Glomerellaceae</taxon>
        <taxon>Colletotrichum</taxon>
        <taxon>Colletotrichum gloeosporioides species complex</taxon>
    </lineage>
</organism>
<dbReference type="AlphaFoldDB" id="A0A8H3ZLU9"/>
<protein>
    <submittedName>
        <fullName evidence="3">Uncharacterized protein</fullName>
    </submittedName>
</protein>
<feature type="compositionally biased region" description="Acidic residues" evidence="1">
    <location>
        <begin position="165"/>
        <end position="210"/>
    </location>
</feature>
<keyword evidence="4" id="KW-1185">Reference proteome</keyword>
<evidence type="ECO:0000313" key="4">
    <source>
        <dbReference type="Proteomes" id="UP000434172"/>
    </source>
</evidence>
<accession>A0A8H3ZLU9</accession>
<feature type="signal peptide" evidence="2">
    <location>
        <begin position="1"/>
        <end position="18"/>
    </location>
</feature>
<reference evidence="3 4" key="1">
    <citation type="submission" date="2019-12" db="EMBL/GenBank/DDBJ databases">
        <title>A genome sequence resource for the geographically widespread anthracnose pathogen Colletotrichum asianum.</title>
        <authorList>
            <person name="Meng Y."/>
        </authorList>
    </citation>
    <scope>NUCLEOTIDE SEQUENCE [LARGE SCALE GENOMIC DNA]</scope>
    <source>
        <strain evidence="3 4">ICMP 18580</strain>
    </source>
</reference>
<dbReference type="OrthoDB" id="4821076at2759"/>
<feature type="region of interest" description="Disordered" evidence="1">
    <location>
        <begin position="131"/>
        <end position="245"/>
    </location>
</feature>
<dbReference type="Proteomes" id="UP000434172">
    <property type="component" value="Unassembled WGS sequence"/>
</dbReference>
<name>A0A8H3ZLU9_9PEZI</name>
<evidence type="ECO:0000313" key="3">
    <source>
        <dbReference type="EMBL" id="KAF0324113.1"/>
    </source>
</evidence>
<feature type="compositionally biased region" description="Polar residues" evidence="1">
    <location>
        <begin position="227"/>
        <end position="245"/>
    </location>
</feature>